<feature type="compositionally biased region" description="Polar residues" evidence="1">
    <location>
        <begin position="241"/>
        <end position="251"/>
    </location>
</feature>
<evidence type="ECO:0000313" key="2">
    <source>
        <dbReference type="Proteomes" id="UP000887566"/>
    </source>
</evidence>
<organism evidence="2 3">
    <name type="scientific">Plectus sambesii</name>
    <dbReference type="NCBI Taxonomy" id="2011161"/>
    <lineage>
        <taxon>Eukaryota</taxon>
        <taxon>Metazoa</taxon>
        <taxon>Ecdysozoa</taxon>
        <taxon>Nematoda</taxon>
        <taxon>Chromadorea</taxon>
        <taxon>Plectida</taxon>
        <taxon>Plectina</taxon>
        <taxon>Plectoidea</taxon>
        <taxon>Plectidae</taxon>
        <taxon>Plectus</taxon>
    </lineage>
</organism>
<feature type="compositionally biased region" description="Polar residues" evidence="1">
    <location>
        <begin position="52"/>
        <end position="70"/>
    </location>
</feature>
<proteinExistence type="predicted"/>
<dbReference type="WBParaSite" id="PSAMB.scaffold2142size25112.g16581.t1">
    <property type="protein sequence ID" value="PSAMB.scaffold2142size25112.g16581.t1"/>
    <property type="gene ID" value="PSAMB.scaffold2142size25112.g16581"/>
</dbReference>
<dbReference type="AlphaFoldDB" id="A0A914VLD6"/>
<accession>A0A914VLD6</accession>
<feature type="compositionally biased region" description="Acidic residues" evidence="1">
    <location>
        <begin position="1"/>
        <end position="47"/>
    </location>
</feature>
<reference evidence="3" key="1">
    <citation type="submission" date="2022-11" db="UniProtKB">
        <authorList>
            <consortium name="WormBaseParasite"/>
        </authorList>
    </citation>
    <scope>IDENTIFICATION</scope>
</reference>
<dbReference type="Proteomes" id="UP000887566">
    <property type="component" value="Unplaced"/>
</dbReference>
<name>A0A914VLD6_9BILA</name>
<evidence type="ECO:0000256" key="1">
    <source>
        <dbReference type="SAM" id="MobiDB-lite"/>
    </source>
</evidence>
<feature type="region of interest" description="Disordered" evidence="1">
    <location>
        <begin position="241"/>
        <end position="268"/>
    </location>
</feature>
<feature type="region of interest" description="Disordered" evidence="1">
    <location>
        <begin position="1"/>
        <end position="77"/>
    </location>
</feature>
<keyword evidence="2" id="KW-1185">Reference proteome</keyword>
<sequence length="268" mass="30806">MLPEKDESDEAIVLIEEDQDPNIIDEDDEDEQEEQQEEPMNDEDVEDVVLPPSSTTTAKRTGQQQINVTRTPIARTPEQRMRDAMRKLQSTNLHLRKMEELSTEETKTMDAEWNEFQIVHGIPKTESQVKYTSPNIIMFDESEKSRGFGGRWWFGINSKTNEKIERLTIQQYARRLQSASSFGYGCNSAKKISLSKAEFAQLLNKLPDIMDEYVKSAEAFNYIYDKAVQERMKREAVTGIINSKGDSNGNSGRYYGPSAWSRQINQTK</sequence>
<evidence type="ECO:0000313" key="3">
    <source>
        <dbReference type="WBParaSite" id="PSAMB.scaffold2142size25112.g16581.t1"/>
    </source>
</evidence>
<protein>
    <submittedName>
        <fullName evidence="3">Uncharacterized protein</fullName>
    </submittedName>
</protein>